<evidence type="ECO:0000313" key="2">
    <source>
        <dbReference type="Proteomes" id="UP000282076"/>
    </source>
</evidence>
<dbReference type="GO" id="GO:0005975">
    <property type="term" value="P:carbohydrate metabolic process"/>
    <property type="evidence" value="ECO:0007669"/>
    <property type="project" value="InterPro"/>
</dbReference>
<dbReference type="OrthoDB" id="179491at2"/>
<dbReference type="AlphaFoldDB" id="A0A494XDV5"/>
<proteinExistence type="predicted"/>
<name>A0A494XDV5_9BACL</name>
<accession>A0A494XDV5</accession>
<dbReference type="RefSeq" id="WP_120979073.1">
    <property type="nucleotide sequence ID" value="NZ_RBZM01000009.1"/>
</dbReference>
<gene>
    <name evidence="1" type="ORF">D7Z26_21505</name>
</gene>
<comment type="caution">
    <text evidence="1">The sequence shown here is derived from an EMBL/GenBank/DDBJ whole genome shotgun (WGS) entry which is preliminary data.</text>
</comment>
<dbReference type="SUPFAM" id="SSF48208">
    <property type="entry name" value="Six-hairpin glycosidases"/>
    <property type="match status" value="1"/>
</dbReference>
<protein>
    <submittedName>
        <fullName evidence="1">Uncharacterized protein</fullName>
    </submittedName>
</protein>
<organism evidence="1 2">
    <name type="scientific">Cohnella endophytica</name>
    <dbReference type="NCBI Taxonomy" id="2419778"/>
    <lineage>
        <taxon>Bacteria</taxon>
        <taxon>Bacillati</taxon>
        <taxon>Bacillota</taxon>
        <taxon>Bacilli</taxon>
        <taxon>Bacillales</taxon>
        <taxon>Paenibacillaceae</taxon>
        <taxon>Cohnella</taxon>
    </lineage>
</organism>
<dbReference type="EMBL" id="RBZM01000009">
    <property type="protein sequence ID" value="RKP48935.1"/>
    <property type="molecule type" value="Genomic_DNA"/>
</dbReference>
<reference evidence="1 2" key="1">
    <citation type="submission" date="2018-10" db="EMBL/GenBank/DDBJ databases">
        <title>Cohnella sp. M2MS4P-1, whole genome shotgun sequence.</title>
        <authorList>
            <person name="Tuo L."/>
        </authorList>
    </citation>
    <scope>NUCLEOTIDE SEQUENCE [LARGE SCALE GENOMIC DNA]</scope>
    <source>
        <strain evidence="1 2">M2MS4P-1</strain>
    </source>
</reference>
<dbReference type="Proteomes" id="UP000282076">
    <property type="component" value="Unassembled WGS sequence"/>
</dbReference>
<evidence type="ECO:0000313" key="1">
    <source>
        <dbReference type="EMBL" id="RKP48935.1"/>
    </source>
</evidence>
<keyword evidence="2" id="KW-1185">Reference proteome</keyword>
<sequence>MISTSIRLKPEPITLALLEQLQAEGLIRLFNPTERTIQALPGENAVESLYESPEEYGPHKLIAVGVNKYKVRLGTHPDHEEFLIPAHGNEVKPVYLLICRLRKEEALASDRQGTLKTEDFTCLSLYPAPRGAEMFTMLAGTLHCEFTIPGDKAIGPFYVTESRDLPIEWIDLNRHSFELDSQSDQLVQPEMPQRIRKVGLCLTEPDGNGQRGVVLKGPGRSTLTESLPVRIEIRDESGETEQVASGYDVIKESGSEWIGEAVIRLSEKQSIRVTDRYSVEADHVRIHRSLKVAGRSNKAFLSQLTFRTEEGLTVLDANVFAPGMLYGTFNNITKTAIGGMENYVSGMKELIIREDRMPAPTFGLHFKDGSSVAILHENALGDTTFSESMDTEAVPFVDARFQFGSLGCVEEEGALRTGFWFPGTEGGATYSGDTFPHGQMKKWRRRYHPLTEEVRHDYSVSIRFGQDESFPRYFNEAWRRAWTHYAPEVVLQDSELIRRSQNKILHSVVDRTDGRVTLPIAFDSVSGKVLERDAYMGFTGRSIETAYFLLREAARDSEAAYAYRESAYEILRTFCEIQMCPPTTEGFAEGGGWINVIRDQPSLRALSEGARYMLKAWEFEKQAGRDHSEWHKWAMDFGNWLLGQELPGGGYPRTWKAGTGEPAQVYPESSYNAIPFLIQAYDISGNPGFIESAVRTGELCWIHGQRDGFFVGGTLDNPNVIDKEAATISMRAYMTLYEATWEPKWLERAKAAGDAAETWIYCWNVPMPTDATDEQLHWKQGVSTVGVQLIATGHSLADTYMAFDVAEYAKLYKYTGDEHYAEVSRILLHNTKLMMAMPGRPYDLHDVGWIQEHWSIAPRRGVGMSRIWLPWVAVSHLCGIVELEDFDTDLYRTFTTA</sequence>
<dbReference type="InterPro" id="IPR008928">
    <property type="entry name" value="6-hairpin_glycosidase_sf"/>
</dbReference>